<protein>
    <submittedName>
        <fullName evidence="2">Peptidase S14 ClpP</fullName>
    </submittedName>
</protein>
<dbReference type="RefSeq" id="WP_013485284.1">
    <property type="nucleotide sequence ID" value="NC_014828.1"/>
</dbReference>
<dbReference type="STRING" id="663278.Ethha_1391"/>
<dbReference type="Proteomes" id="UP000001551">
    <property type="component" value="Chromosome"/>
</dbReference>
<dbReference type="InterPro" id="IPR029045">
    <property type="entry name" value="ClpP/crotonase-like_dom_sf"/>
</dbReference>
<proteinExistence type="predicted"/>
<dbReference type="KEGG" id="eha:Ethha_1391"/>
<feature type="compositionally biased region" description="Basic and acidic residues" evidence="1">
    <location>
        <begin position="270"/>
        <end position="280"/>
    </location>
</feature>
<dbReference type="Pfam" id="PF00574">
    <property type="entry name" value="CLP_protease"/>
    <property type="match status" value="1"/>
</dbReference>
<accession>E6U6W2</accession>
<feature type="compositionally biased region" description="Basic and acidic residues" evidence="1">
    <location>
        <begin position="1"/>
        <end position="14"/>
    </location>
</feature>
<reference evidence="2 3" key="1">
    <citation type="submission" date="2010-12" db="EMBL/GenBank/DDBJ databases">
        <title>Complete sequence of Ethanoligenens harbinense YUAN-3.</title>
        <authorList>
            <person name="Lucas S."/>
            <person name="Copeland A."/>
            <person name="Lapidus A."/>
            <person name="Cheng J.-F."/>
            <person name="Bruce D."/>
            <person name="Goodwin L."/>
            <person name="Pitluck S."/>
            <person name="Chertkov O."/>
            <person name="Misra M."/>
            <person name="Detter J.C."/>
            <person name="Han C."/>
            <person name="Tapia R."/>
            <person name="Land M."/>
            <person name="Hauser L."/>
            <person name="Jeffries C."/>
            <person name="Kyrpides N."/>
            <person name="Ivanova N."/>
            <person name="Mikhailova N."/>
            <person name="Wang A."/>
            <person name="Mouttaki H."/>
            <person name="He Z."/>
            <person name="Zhou J."/>
            <person name="Hemme C.L."/>
            <person name="Woyke T."/>
        </authorList>
    </citation>
    <scope>NUCLEOTIDE SEQUENCE [LARGE SCALE GENOMIC DNA]</scope>
    <source>
        <strain evidence="3">DSM 18485 / JCM 12961 / CGMCC 1.5033 / YUAN-3</strain>
    </source>
</reference>
<dbReference type="Gene3D" id="3.90.226.10">
    <property type="entry name" value="2-enoyl-CoA Hydratase, Chain A, domain 1"/>
    <property type="match status" value="1"/>
</dbReference>
<feature type="compositionally biased region" description="Acidic residues" evidence="1">
    <location>
        <begin position="32"/>
        <end position="42"/>
    </location>
</feature>
<organism evidence="2 3">
    <name type="scientific">Ethanoligenens harbinense (strain DSM 18485 / JCM 12961 / CGMCC 1.5033 / YUAN-3)</name>
    <dbReference type="NCBI Taxonomy" id="663278"/>
    <lineage>
        <taxon>Bacteria</taxon>
        <taxon>Bacillati</taxon>
        <taxon>Bacillota</taxon>
        <taxon>Clostridia</taxon>
        <taxon>Eubacteriales</taxon>
        <taxon>Oscillospiraceae</taxon>
        <taxon>Ethanoligenens</taxon>
    </lineage>
</organism>
<feature type="region of interest" description="Disordered" evidence="1">
    <location>
        <begin position="260"/>
        <end position="319"/>
    </location>
</feature>
<dbReference type="HOGENOM" id="CLU_066827_0_1_9"/>
<feature type="region of interest" description="Disordered" evidence="1">
    <location>
        <begin position="1"/>
        <end position="45"/>
    </location>
</feature>
<keyword evidence="3" id="KW-1185">Reference proteome</keyword>
<evidence type="ECO:0000313" key="2">
    <source>
        <dbReference type="EMBL" id="ADU26929.1"/>
    </source>
</evidence>
<name>E6U6W2_ETHHY</name>
<feature type="compositionally biased region" description="Low complexity" evidence="1">
    <location>
        <begin position="291"/>
        <end position="302"/>
    </location>
</feature>
<sequence>MANKKQDAEHDKKQPKAQGFPPEVQGGNEDGGNGDDSPESDQLDQRTRQIVETGSVTMSNGDHIIHCLTIIGQVEGHFILPPQNKTTKYEHVIPQIVAVEEDPRIEGLLIVLNTVGGDVEAGLAIAELISGMKKPTVSLVLGGGHSIGVPLAICASESFIAPTATMTIHPVRMNGIVVGVPQTLSYFDKMQDRIGKFVAQNSHIAPERFKELMMHTGELVLDVGTVLEGEEAVREGLIDHTGGLSDAISCLYRMIEETGRTFPKGTGKNQAEDAEKEPPKKHSKEHVHDPAAGAAESATASARITGRRSRKHKEQARGD</sequence>
<feature type="compositionally biased region" description="Basic residues" evidence="1">
    <location>
        <begin position="305"/>
        <end position="319"/>
    </location>
</feature>
<dbReference type="eggNOG" id="COG0740">
    <property type="taxonomic scope" value="Bacteria"/>
</dbReference>
<dbReference type="SUPFAM" id="SSF52096">
    <property type="entry name" value="ClpP/crotonase"/>
    <property type="match status" value="1"/>
</dbReference>
<dbReference type="InterPro" id="IPR023562">
    <property type="entry name" value="ClpP/TepA"/>
</dbReference>
<evidence type="ECO:0000313" key="3">
    <source>
        <dbReference type="Proteomes" id="UP000001551"/>
    </source>
</evidence>
<gene>
    <name evidence="2" type="ordered locus">Ethha_1391</name>
</gene>
<dbReference type="EMBL" id="CP002400">
    <property type="protein sequence ID" value="ADU26929.1"/>
    <property type="molecule type" value="Genomic_DNA"/>
</dbReference>
<evidence type="ECO:0000256" key="1">
    <source>
        <dbReference type="SAM" id="MobiDB-lite"/>
    </source>
</evidence>
<dbReference type="AlphaFoldDB" id="E6U6W2"/>